<feature type="transmembrane region" description="Helical" evidence="2">
    <location>
        <begin position="25"/>
        <end position="45"/>
    </location>
</feature>
<reference evidence="3" key="1">
    <citation type="submission" date="2020-10" db="EMBL/GenBank/DDBJ databases">
        <title>Taxonomic study of unclassified bacteria belonging to the class Ktedonobacteria.</title>
        <authorList>
            <person name="Yabe S."/>
            <person name="Wang C.M."/>
            <person name="Zheng Y."/>
            <person name="Sakai Y."/>
            <person name="Cavaletti L."/>
            <person name="Monciardini P."/>
            <person name="Donadio S."/>
        </authorList>
    </citation>
    <scope>NUCLEOTIDE SEQUENCE</scope>
    <source>
        <strain evidence="3">ID150040</strain>
    </source>
</reference>
<keyword evidence="2" id="KW-0472">Membrane</keyword>
<evidence type="ECO:0000256" key="2">
    <source>
        <dbReference type="SAM" id="Phobius"/>
    </source>
</evidence>
<dbReference type="AlphaFoldDB" id="A0A8J3ISJ5"/>
<gene>
    <name evidence="3" type="ORF">KSF_054940</name>
</gene>
<evidence type="ECO:0000313" key="3">
    <source>
        <dbReference type="EMBL" id="GHO95446.1"/>
    </source>
</evidence>
<keyword evidence="2" id="KW-1133">Transmembrane helix</keyword>
<keyword evidence="4" id="KW-1185">Reference proteome</keyword>
<evidence type="ECO:0000313" key="4">
    <source>
        <dbReference type="Proteomes" id="UP000597444"/>
    </source>
</evidence>
<accession>A0A8J3ISJ5</accession>
<organism evidence="3 4">
    <name type="scientific">Reticulibacter mediterranei</name>
    <dbReference type="NCBI Taxonomy" id="2778369"/>
    <lineage>
        <taxon>Bacteria</taxon>
        <taxon>Bacillati</taxon>
        <taxon>Chloroflexota</taxon>
        <taxon>Ktedonobacteria</taxon>
        <taxon>Ktedonobacterales</taxon>
        <taxon>Reticulibacteraceae</taxon>
        <taxon>Reticulibacter</taxon>
    </lineage>
</organism>
<proteinExistence type="predicted"/>
<feature type="region of interest" description="Disordered" evidence="1">
    <location>
        <begin position="587"/>
        <end position="626"/>
    </location>
</feature>
<name>A0A8J3ISJ5_9CHLR</name>
<dbReference type="EMBL" id="BNJK01000001">
    <property type="protein sequence ID" value="GHO95446.1"/>
    <property type="molecule type" value="Genomic_DNA"/>
</dbReference>
<protein>
    <submittedName>
        <fullName evidence="3">Uncharacterized protein</fullName>
    </submittedName>
</protein>
<comment type="caution">
    <text evidence="3">The sequence shown here is derived from an EMBL/GenBank/DDBJ whole genome shotgun (WGS) entry which is preliminary data.</text>
</comment>
<dbReference type="RefSeq" id="WP_220206123.1">
    <property type="nucleotide sequence ID" value="NZ_BNJK01000001.1"/>
</dbReference>
<evidence type="ECO:0000256" key="1">
    <source>
        <dbReference type="SAM" id="MobiDB-lite"/>
    </source>
</evidence>
<keyword evidence="2" id="KW-0812">Transmembrane</keyword>
<sequence>MLTKPRDPVTALEGPSSKKRRFSPLLLIGISIPVILALIAGGVFLSTQFASHAAQEDNPDCSLVIPNNPLTAQGLATPYQLAATDPKQGACHEANANQSAFVQAAIIDPATGKISIYAPLVVDQGTKPAVQPVVPNLPRNAVVGIWFGYNANNLTLVKSHRARNHHFNIRGGASGNCVNGTGGSVFGQFAYCNAPAFFQVANAAIKAGKITVPALGTANDGKDCPTSRDFFVVDMDQSDNVQTQYLVTANGQTAQFSAANKAKLNNPNVISNPSDNALLTRFLDPALGCKSWQAPDLTDNNTLVSALPLDELQAAAHQAAPVALIPAGDPMVLNNGKLDIGKTNAYRAGVDQPTVRNLRDADTATYCTNLINVGMPRLQANMQAFQNQPSPDPGAANNLFTFLASRLASSLSADGINCVGLLKIQNPITLTTGADGVVTAATFANNTPVPTATTTTPTTNVVKGSATVKLYTQSHSTVLVMKLNYPNNARKQVTVTVSPDSCTGKPVLSQKETTDRQGNINAFALIRNVQGNTLPTNWFLAITDGNQIVGCGAITANGATGTVTLTANQATTTTNNNVAVTPTVAATTTTNNGNTQTTTTTPTVTATTTTNDATATPTVVATTTNQ</sequence>
<dbReference type="Proteomes" id="UP000597444">
    <property type="component" value="Unassembled WGS sequence"/>
</dbReference>